<dbReference type="EMBL" id="JAVKGR010000002">
    <property type="protein sequence ID" value="MDR8018456.1"/>
    <property type="molecule type" value="Genomic_DNA"/>
</dbReference>
<evidence type="ECO:0000256" key="1">
    <source>
        <dbReference type="ARBA" id="ARBA00009437"/>
    </source>
</evidence>
<evidence type="ECO:0000313" key="6">
    <source>
        <dbReference type="EMBL" id="MDR8018456.1"/>
    </source>
</evidence>
<dbReference type="InterPro" id="IPR000847">
    <property type="entry name" value="LysR_HTH_N"/>
</dbReference>
<dbReference type="SUPFAM" id="SSF46785">
    <property type="entry name" value="Winged helix' DNA-binding domain"/>
    <property type="match status" value="1"/>
</dbReference>
<evidence type="ECO:0000259" key="5">
    <source>
        <dbReference type="PROSITE" id="PS50931"/>
    </source>
</evidence>
<name>A0ABU2DPW2_9MICC</name>
<comment type="similarity">
    <text evidence="1">Belongs to the LysR transcriptional regulatory family.</text>
</comment>
<dbReference type="PROSITE" id="PS50931">
    <property type="entry name" value="HTH_LYSR"/>
    <property type="match status" value="1"/>
</dbReference>
<evidence type="ECO:0000313" key="7">
    <source>
        <dbReference type="Proteomes" id="UP001251870"/>
    </source>
</evidence>
<accession>A0ABU2DPW2</accession>
<proteinExistence type="inferred from homology"/>
<dbReference type="InterPro" id="IPR036390">
    <property type="entry name" value="WH_DNA-bd_sf"/>
</dbReference>
<dbReference type="Proteomes" id="UP001251870">
    <property type="component" value="Unassembled WGS sequence"/>
</dbReference>
<comment type="caution">
    <text evidence="6">The sequence shown here is derived from an EMBL/GenBank/DDBJ whole genome shotgun (WGS) entry which is preliminary data.</text>
</comment>
<keyword evidence="2" id="KW-0805">Transcription regulation</keyword>
<dbReference type="PANTHER" id="PTHR30346">
    <property type="entry name" value="TRANSCRIPTIONAL DUAL REGULATOR HCAR-RELATED"/>
    <property type="match status" value="1"/>
</dbReference>
<protein>
    <submittedName>
        <fullName evidence="6">LysR family transcriptional regulator</fullName>
    </submittedName>
</protein>
<dbReference type="InterPro" id="IPR036388">
    <property type="entry name" value="WH-like_DNA-bd_sf"/>
</dbReference>
<sequence length="303" mass="33011">MEVREAEAFLAVSEELHFGRAAGRLNMAQPPLSRLIRQLEKKLGTRLFDRSTRTVKLTPAGSALIDPAQQLLEVSRDARDIVASAVSGDTGTVRIGFAGASINHTIGQLARELRQTHPRVKLEFHGSQFSPTGLNRVVDGTLDLAFGRWDFIPAELDSHVVALETPLVALPARHRLADQSAIRISDLAQEHWIVLPGGFGSALHNRLTTLTRAAGFVPKITQTAPDSWTLVILVAAEMGCALTLDSVRDNISTPGAVFRPLAGHQEPLEVRMIWRRDDPSAALRNVIDAAQSLLPDPWAQESS</sequence>
<dbReference type="Pfam" id="PF00126">
    <property type="entry name" value="HTH_1"/>
    <property type="match status" value="1"/>
</dbReference>
<evidence type="ECO:0000256" key="2">
    <source>
        <dbReference type="ARBA" id="ARBA00023015"/>
    </source>
</evidence>
<organism evidence="6 7">
    <name type="scientific">Nesterenkonia aerolata</name>
    <dbReference type="NCBI Taxonomy" id="3074079"/>
    <lineage>
        <taxon>Bacteria</taxon>
        <taxon>Bacillati</taxon>
        <taxon>Actinomycetota</taxon>
        <taxon>Actinomycetes</taxon>
        <taxon>Micrococcales</taxon>
        <taxon>Micrococcaceae</taxon>
        <taxon>Nesterenkonia</taxon>
    </lineage>
</organism>
<dbReference type="InterPro" id="IPR005119">
    <property type="entry name" value="LysR_subst-bd"/>
</dbReference>
<keyword evidence="7" id="KW-1185">Reference proteome</keyword>
<dbReference type="RefSeq" id="WP_310547452.1">
    <property type="nucleotide sequence ID" value="NZ_JAVKGR010000002.1"/>
</dbReference>
<dbReference type="Pfam" id="PF03466">
    <property type="entry name" value="LysR_substrate"/>
    <property type="match status" value="1"/>
</dbReference>
<evidence type="ECO:0000256" key="3">
    <source>
        <dbReference type="ARBA" id="ARBA00023125"/>
    </source>
</evidence>
<keyword evidence="3" id="KW-0238">DNA-binding</keyword>
<dbReference type="PANTHER" id="PTHR30346:SF0">
    <property type="entry name" value="HCA OPERON TRANSCRIPTIONAL ACTIVATOR HCAR"/>
    <property type="match status" value="1"/>
</dbReference>
<dbReference type="CDD" id="cd08414">
    <property type="entry name" value="PBP2_LTTR_aromatics_like"/>
    <property type="match status" value="1"/>
</dbReference>
<dbReference type="Gene3D" id="1.10.10.10">
    <property type="entry name" value="Winged helix-like DNA-binding domain superfamily/Winged helix DNA-binding domain"/>
    <property type="match status" value="1"/>
</dbReference>
<feature type="domain" description="HTH lysR-type" evidence="5">
    <location>
        <begin position="1"/>
        <end position="58"/>
    </location>
</feature>
<dbReference type="PRINTS" id="PR00039">
    <property type="entry name" value="HTHLYSR"/>
</dbReference>
<evidence type="ECO:0000256" key="4">
    <source>
        <dbReference type="ARBA" id="ARBA00023163"/>
    </source>
</evidence>
<keyword evidence="4" id="KW-0804">Transcription</keyword>
<gene>
    <name evidence="6" type="ORF">RIL96_02585</name>
</gene>
<reference evidence="6 7" key="1">
    <citation type="submission" date="2023-09" db="EMBL/GenBank/DDBJ databases">
        <title>Description of three actinobacteria isolated from air of manufacturing shop in a pharmaceutical factory.</title>
        <authorList>
            <person name="Zhang D.-F."/>
        </authorList>
    </citation>
    <scope>NUCLEOTIDE SEQUENCE [LARGE SCALE GENOMIC DNA]</scope>
    <source>
        <strain evidence="6 7">LY-0111</strain>
    </source>
</reference>
<dbReference type="SUPFAM" id="SSF53850">
    <property type="entry name" value="Periplasmic binding protein-like II"/>
    <property type="match status" value="1"/>
</dbReference>
<dbReference type="Gene3D" id="3.40.190.10">
    <property type="entry name" value="Periplasmic binding protein-like II"/>
    <property type="match status" value="2"/>
</dbReference>